<dbReference type="OrthoDB" id="10255630at2759"/>
<dbReference type="Gene3D" id="2.130.10.10">
    <property type="entry name" value="YVTN repeat-like/Quinoprotein amine dehydrogenase"/>
    <property type="match status" value="1"/>
</dbReference>
<protein>
    <submittedName>
        <fullName evidence="1">Uncharacterized protein</fullName>
    </submittedName>
</protein>
<dbReference type="PIRSF" id="PIRSF002394">
    <property type="entry name" value="GN-bd_beta"/>
    <property type="match status" value="1"/>
</dbReference>
<evidence type="ECO:0000313" key="1">
    <source>
        <dbReference type="EMBL" id="CAD7223575.1"/>
    </source>
</evidence>
<dbReference type="AlphaFoldDB" id="A0A7R8W4I3"/>
<dbReference type="SMART" id="SM00320">
    <property type="entry name" value="WD40"/>
    <property type="match status" value="5"/>
</dbReference>
<dbReference type="PANTHER" id="PTHR19850">
    <property type="entry name" value="GUANINE NUCLEOTIDE-BINDING PROTEIN BETA G PROTEIN BETA"/>
    <property type="match status" value="1"/>
</dbReference>
<dbReference type="SUPFAM" id="SSF50978">
    <property type="entry name" value="WD40 repeat-like"/>
    <property type="match status" value="1"/>
</dbReference>
<reference evidence="1" key="1">
    <citation type="submission" date="2020-11" db="EMBL/GenBank/DDBJ databases">
        <authorList>
            <person name="Tran Van P."/>
        </authorList>
    </citation>
    <scope>NUCLEOTIDE SEQUENCE</scope>
</reference>
<dbReference type="GO" id="GO:0007165">
    <property type="term" value="P:signal transduction"/>
    <property type="evidence" value="ECO:0007669"/>
    <property type="project" value="InterPro"/>
</dbReference>
<dbReference type="Pfam" id="PF00400">
    <property type="entry name" value="WD40"/>
    <property type="match status" value="1"/>
</dbReference>
<dbReference type="CDD" id="cd00200">
    <property type="entry name" value="WD40"/>
    <property type="match status" value="1"/>
</dbReference>
<dbReference type="PROSITE" id="PS50082">
    <property type="entry name" value="WD_REPEATS_2"/>
    <property type="match status" value="4"/>
</dbReference>
<dbReference type="InterPro" id="IPR019775">
    <property type="entry name" value="WD40_repeat_CS"/>
</dbReference>
<dbReference type="InterPro" id="IPR016346">
    <property type="entry name" value="G-protein_beta_1-5"/>
</dbReference>
<sequence>MSRKKDDPEHVKLAKELEGMLETIRTKQKAIEDATLESVCAEVPTLPRPKLHTRVHLRGHLDKVNDVHFSGDARLDEKENSWSYGGKLDRWMAHSRHVTLYIVNLHVNARPEHSVAVVVYAFVFQFSSRSHCVSGSLDGKLIIWDAWTGNKTQIIPLKSSWVMISVWDVDKGKQKTEFFGHEGDITAISIIPKDRNTCLSASADKTAKIWDLRMGGATACAQTFFGHESDVNGAEYYPTAEGVVTSSDDKTAKLFDRRSDHELATYKTQSAASSLTRCALSVSGRILFVGSDDSSVHMWDTLKCQYLGNLCAHESKITGLSMTSNGVALATSSWDHSVRIWG</sequence>
<dbReference type="InterPro" id="IPR001680">
    <property type="entry name" value="WD40_rpt"/>
</dbReference>
<gene>
    <name evidence="1" type="ORF">CTOB1V02_LOCUS1557</name>
</gene>
<dbReference type="PROSITE" id="PS50294">
    <property type="entry name" value="WD_REPEATS_REGION"/>
    <property type="match status" value="2"/>
</dbReference>
<dbReference type="PRINTS" id="PR00320">
    <property type="entry name" value="GPROTEINBRPT"/>
</dbReference>
<proteinExistence type="predicted"/>
<dbReference type="Pfam" id="PF25391">
    <property type="entry name" value="WD40_Gbeta"/>
    <property type="match status" value="1"/>
</dbReference>
<dbReference type="EMBL" id="OB660224">
    <property type="protein sequence ID" value="CAD7223575.1"/>
    <property type="molecule type" value="Genomic_DNA"/>
</dbReference>
<dbReference type="InterPro" id="IPR036322">
    <property type="entry name" value="WD40_repeat_dom_sf"/>
</dbReference>
<name>A0A7R8W4I3_9CRUS</name>
<dbReference type="PROSITE" id="PS00678">
    <property type="entry name" value="WD_REPEATS_1"/>
    <property type="match status" value="1"/>
</dbReference>
<accession>A0A7R8W4I3</accession>
<dbReference type="InterPro" id="IPR020472">
    <property type="entry name" value="WD40_PAC1"/>
</dbReference>
<organism evidence="1">
    <name type="scientific">Cyprideis torosa</name>
    <dbReference type="NCBI Taxonomy" id="163714"/>
    <lineage>
        <taxon>Eukaryota</taxon>
        <taxon>Metazoa</taxon>
        <taxon>Ecdysozoa</taxon>
        <taxon>Arthropoda</taxon>
        <taxon>Crustacea</taxon>
        <taxon>Oligostraca</taxon>
        <taxon>Ostracoda</taxon>
        <taxon>Podocopa</taxon>
        <taxon>Podocopida</taxon>
        <taxon>Cytherocopina</taxon>
        <taxon>Cytheroidea</taxon>
        <taxon>Cytherideidae</taxon>
        <taxon>Cyprideis</taxon>
    </lineage>
</organism>
<dbReference type="InterPro" id="IPR015943">
    <property type="entry name" value="WD40/YVTN_repeat-like_dom_sf"/>
</dbReference>